<keyword evidence="3" id="KW-1185">Reference proteome</keyword>
<dbReference type="KEGG" id="bpt:Bpet2817"/>
<dbReference type="STRING" id="94624.Bpet2817"/>
<accession>A9IRD1</accession>
<name>A9IRD1_BORPD</name>
<dbReference type="Proteomes" id="UP000001225">
    <property type="component" value="Chromosome"/>
</dbReference>
<sequence length="348" mass="36973">MPILWCLTYPGGSLFFTFSFLFSLLDSLMPYLLNLLRRSRRLFWVLIKIMLPVMALVQAGQWLGWIDAIGHTIAPAMALLDLPPEAGMIWVAGVCVGVYGAIGALIGLAPQLDLNVAQLSALCAMVLFAHGLPVEQAIVRRAGASFWATAALRLGAAVLYAAAVAWACRWGGWLQQPVSLGWLQSSALAADAQGSGVLDWLRGTAMSLLFTYGVIVALLVLLDIFERTGLTRAITAMLMPLLRVSGLDARVAPVTTVGVLLGLSYGGALIIEEADKNQLPARTRFLALAWISLSHSLIEDTALLLTLGADIWIILVGRVALTLAVVALLARLIKGGGPADARLSPAAG</sequence>
<proteinExistence type="predicted"/>
<feature type="transmembrane region" description="Helical" evidence="1">
    <location>
        <begin position="42"/>
        <end position="59"/>
    </location>
</feature>
<feature type="transmembrane region" description="Helical" evidence="1">
    <location>
        <begin position="89"/>
        <end position="110"/>
    </location>
</feature>
<keyword evidence="1" id="KW-0472">Membrane</keyword>
<gene>
    <name evidence="2" type="ordered locus">Bpet2817</name>
</gene>
<evidence type="ECO:0000313" key="2">
    <source>
        <dbReference type="EMBL" id="CAP43159.1"/>
    </source>
</evidence>
<dbReference type="EMBL" id="AM902716">
    <property type="protein sequence ID" value="CAP43159.1"/>
    <property type="molecule type" value="Genomic_DNA"/>
</dbReference>
<evidence type="ECO:0000256" key="1">
    <source>
        <dbReference type="SAM" id="Phobius"/>
    </source>
</evidence>
<feature type="transmembrane region" description="Helical" evidence="1">
    <location>
        <begin position="251"/>
        <end position="271"/>
    </location>
</feature>
<dbReference type="eggNOG" id="COG3366">
    <property type="taxonomic scope" value="Bacteria"/>
</dbReference>
<protein>
    <submittedName>
        <fullName evidence="2">Membrane protein</fullName>
    </submittedName>
</protein>
<evidence type="ECO:0000313" key="3">
    <source>
        <dbReference type="Proteomes" id="UP000001225"/>
    </source>
</evidence>
<feature type="transmembrane region" description="Helical" evidence="1">
    <location>
        <begin position="146"/>
        <end position="167"/>
    </location>
</feature>
<dbReference type="AlphaFoldDB" id="A9IRD1"/>
<organism evidence="2 3">
    <name type="scientific">Bordetella petrii (strain ATCC BAA-461 / DSM 12804 / CCUG 43448 / CIP 107267 / Se-1111R)</name>
    <dbReference type="NCBI Taxonomy" id="340100"/>
    <lineage>
        <taxon>Bacteria</taxon>
        <taxon>Pseudomonadati</taxon>
        <taxon>Pseudomonadota</taxon>
        <taxon>Betaproteobacteria</taxon>
        <taxon>Burkholderiales</taxon>
        <taxon>Alcaligenaceae</taxon>
        <taxon>Bordetella</taxon>
    </lineage>
</organism>
<keyword evidence="1" id="KW-1133">Transmembrane helix</keyword>
<feature type="transmembrane region" description="Helical" evidence="1">
    <location>
        <begin position="200"/>
        <end position="222"/>
    </location>
</feature>
<feature type="transmembrane region" description="Helical" evidence="1">
    <location>
        <begin position="12"/>
        <end position="33"/>
    </location>
</feature>
<keyword evidence="1" id="KW-0812">Transmembrane</keyword>
<reference evidence="2 3" key="1">
    <citation type="journal article" date="2008" name="BMC Genomics">
        <title>The missing link: Bordetella petrii is endowed with both the metabolic versatility of environmental bacteria and virulence traits of pathogenic Bordetellae.</title>
        <authorList>
            <person name="Gross R."/>
            <person name="Guzman C.A."/>
            <person name="Sebaihia M."/>
            <person name="Martins Dos Santos V.A."/>
            <person name="Pieper D.H."/>
            <person name="Koebnik R."/>
            <person name="Lechner M."/>
            <person name="Bartels D."/>
            <person name="Buhrmester J."/>
            <person name="Choudhuri J.V."/>
            <person name="Ebensen T."/>
            <person name="Gaigalat L."/>
            <person name="Herrmann S."/>
            <person name="Khachane A.N."/>
            <person name="Larisch C."/>
            <person name="Link S."/>
            <person name="Linke B."/>
            <person name="Meyer F."/>
            <person name="Mormann S."/>
            <person name="Nakunst D."/>
            <person name="Rueckert C."/>
            <person name="Schneiker-Bekel S."/>
            <person name="Schulze K."/>
            <person name="Vorhoelter F.J."/>
            <person name="Yevsa T."/>
            <person name="Engle J.T."/>
            <person name="Goldman W.E."/>
            <person name="Puehler A."/>
            <person name="Goebel U.B."/>
            <person name="Goesmann A."/>
            <person name="Bloecker H."/>
            <person name="Kaiser O."/>
            <person name="Martinez-Arias R."/>
        </authorList>
    </citation>
    <scope>NUCLEOTIDE SEQUENCE [LARGE SCALE GENOMIC DNA]</scope>
    <source>
        <strain evidence="3">ATCC BAA-461 / DSM 12804 / CCUG 43448 / CIP 107267 / Se-1111R</strain>
    </source>
</reference>
<feature type="transmembrane region" description="Helical" evidence="1">
    <location>
        <begin position="311"/>
        <end position="333"/>
    </location>
</feature>